<dbReference type="STRING" id="1660064.CIGN_0437"/>
<name>A0A1X9SR62_9BACT</name>
<dbReference type="RefSeq" id="WP_086225486.1">
    <property type="nucleotide sequence ID" value="NZ_MJJR01000002.1"/>
</dbReference>
<dbReference type="EMBL" id="CP018788">
    <property type="protein sequence ID" value="ARQ98736.1"/>
    <property type="molecule type" value="Genomic_DNA"/>
</dbReference>
<organism evidence="2 3">
    <name type="scientific">Campylobacter devanensis</name>
    <dbReference type="NCBI Taxonomy" id="3161138"/>
    <lineage>
        <taxon>Bacteria</taxon>
        <taxon>Pseudomonadati</taxon>
        <taxon>Campylobacterota</taxon>
        <taxon>Epsilonproteobacteria</taxon>
        <taxon>Campylobacterales</taxon>
        <taxon>Campylobacteraceae</taxon>
        <taxon>Campylobacter</taxon>
    </lineage>
</organism>
<dbReference type="InterPro" id="IPR025517">
    <property type="entry name" value="DUF4405"/>
</dbReference>
<evidence type="ECO:0000313" key="2">
    <source>
        <dbReference type="EMBL" id="ARQ98736.1"/>
    </source>
</evidence>
<dbReference type="KEGG" id="cdev:CIGN_0437"/>
<proteinExistence type="predicted"/>
<protein>
    <submittedName>
        <fullName evidence="2">Hypothetical membrane protein (DUF4405 domain)</fullName>
    </submittedName>
</protein>
<reference evidence="2 3" key="1">
    <citation type="journal article" date="2017" name="Genome Biol. Evol.">
        <title>Comparative Genomic Analysis Identifies a Campylobacter Clade Deficient in Selenium Metabolism.</title>
        <authorList>
            <person name="Miller W.G."/>
            <person name="Yee E."/>
            <person name="Lopes B.S."/>
            <person name="Chapman M.H."/>
            <person name="Huynh S."/>
            <person name="Bono J.L."/>
            <person name="Parker C.T."/>
            <person name="Strachan N.J.C."/>
            <person name="Forbes K.J."/>
        </authorList>
    </citation>
    <scope>NUCLEOTIDE SEQUENCE [LARGE SCALE GENOMIC DNA]</scope>
    <source>
        <strain evidence="2 3">NCTC 13003</strain>
    </source>
</reference>
<sequence>MKVSKPIATTATIATFAIVGVTGVFMFFDLKNYGIKIAHEYIGIVMVLACVLHIFANLAPFKKYFTGKKLGFISATIIAAIIFVVFAPNSNKSKLPQKELYSSFMSANLSSAMMALNSDKTAVKKYLNSKNIEFEDTSIKEFISKNNLNEVEFINTLLNR</sequence>
<dbReference type="Pfam" id="PF14358">
    <property type="entry name" value="DUF4405"/>
    <property type="match status" value="1"/>
</dbReference>
<dbReference type="Proteomes" id="UP000194309">
    <property type="component" value="Chromosome"/>
</dbReference>
<evidence type="ECO:0000313" key="3">
    <source>
        <dbReference type="Proteomes" id="UP000194309"/>
    </source>
</evidence>
<dbReference type="OrthoDB" id="5363112at2"/>
<accession>A0A381D7P4</accession>
<accession>A0A1X9SR62</accession>
<dbReference type="AlphaFoldDB" id="A0A1X9SR62"/>
<feature type="domain" description="Flavinylation-associated cytochrome" evidence="1">
    <location>
        <begin position="8"/>
        <end position="57"/>
    </location>
</feature>
<keyword evidence="3" id="KW-1185">Reference proteome</keyword>
<gene>
    <name evidence="2" type="ORF">CIGN_0437</name>
</gene>
<evidence type="ECO:0000259" key="1">
    <source>
        <dbReference type="Pfam" id="PF14358"/>
    </source>
</evidence>